<dbReference type="RefSeq" id="XP_002543685.1">
    <property type="nucleotide sequence ID" value="XM_002543639.1"/>
</dbReference>
<dbReference type="EMBL" id="CH476616">
    <property type="protein sequence ID" value="EEP78356.1"/>
    <property type="molecule type" value="Genomic_DNA"/>
</dbReference>
<sequence length="127" mass="13786">MGSLISLCCGDDSQDERVTPHQCHNPPQISLPFLNQQPASHRRDPNVEAQPISEIKRAIDEFSEYTAPSYPPRREATAGPSNQRNQVAQAAPPAQAESQQGAKVDNASPSTSGIQRKFSFEAGDDTI</sequence>
<gene>
    <name evidence="2" type="ORF">UREG_03202</name>
</gene>
<feature type="compositionally biased region" description="Polar residues" evidence="1">
    <location>
        <begin position="25"/>
        <end position="39"/>
    </location>
</feature>
<dbReference type="InParanoid" id="C4JPN0"/>
<evidence type="ECO:0000313" key="2">
    <source>
        <dbReference type="EMBL" id="EEP78356.1"/>
    </source>
</evidence>
<evidence type="ECO:0000256" key="1">
    <source>
        <dbReference type="SAM" id="MobiDB-lite"/>
    </source>
</evidence>
<organism evidence="2 3">
    <name type="scientific">Uncinocarpus reesii (strain UAMH 1704)</name>
    <dbReference type="NCBI Taxonomy" id="336963"/>
    <lineage>
        <taxon>Eukaryota</taxon>
        <taxon>Fungi</taxon>
        <taxon>Dikarya</taxon>
        <taxon>Ascomycota</taxon>
        <taxon>Pezizomycotina</taxon>
        <taxon>Eurotiomycetes</taxon>
        <taxon>Eurotiomycetidae</taxon>
        <taxon>Onygenales</taxon>
        <taxon>Onygenaceae</taxon>
        <taxon>Uncinocarpus</taxon>
    </lineage>
</organism>
<accession>C4JPN0</accession>
<dbReference type="AlphaFoldDB" id="C4JPN0"/>
<dbReference type="KEGG" id="ure:UREG_03202"/>
<reference evidence="3" key="1">
    <citation type="journal article" date="2009" name="Genome Res.">
        <title>Comparative genomic analyses of the human fungal pathogens Coccidioides and their relatives.</title>
        <authorList>
            <person name="Sharpton T.J."/>
            <person name="Stajich J.E."/>
            <person name="Rounsley S.D."/>
            <person name="Gardner M.J."/>
            <person name="Wortman J.R."/>
            <person name="Jordar V.S."/>
            <person name="Maiti R."/>
            <person name="Kodira C.D."/>
            <person name="Neafsey D.E."/>
            <person name="Zeng Q."/>
            <person name="Hung C.-Y."/>
            <person name="McMahan C."/>
            <person name="Muszewska A."/>
            <person name="Grynberg M."/>
            <person name="Mandel M.A."/>
            <person name="Kellner E.M."/>
            <person name="Barker B.M."/>
            <person name="Galgiani J.N."/>
            <person name="Orbach M.J."/>
            <person name="Kirkland T.N."/>
            <person name="Cole G.T."/>
            <person name="Henn M.R."/>
            <person name="Birren B.W."/>
            <person name="Taylor J.W."/>
        </authorList>
    </citation>
    <scope>NUCLEOTIDE SEQUENCE [LARGE SCALE GENOMIC DNA]</scope>
    <source>
        <strain evidence="3">UAMH 1704</strain>
    </source>
</reference>
<keyword evidence="3" id="KW-1185">Reference proteome</keyword>
<feature type="compositionally biased region" description="Low complexity" evidence="1">
    <location>
        <begin position="83"/>
        <end position="102"/>
    </location>
</feature>
<name>C4JPN0_UNCRE</name>
<proteinExistence type="predicted"/>
<dbReference type="Proteomes" id="UP000002058">
    <property type="component" value="Unassembled WGS sequence"/>
</dbReference>
<dbReference type="VEuPathDB" id="FungiDB:UREG_03202"/>
<evidence type="ECO:0000313" key="3">
    <source>
        <dbReference type="Proteomes" id="UP000002058"/>
    </source>
</evidence>
<protein>
    <submittedName>
        <fullName evidence="2">Uncharacterized protein</fullName>
    </submittedName>
</protein>
<dbReference type="HOGENOM" id="CLU_1972105_0_0_1"/>
<dbReference type="GeneID" id="8439632"/>
<feature type="region of interest" description="Disordered" evidence="1">
    <location>
        <begin position="1"/>
        <end position="127"/>
    </location>
</feature>